<keyword evidence="4" id="KW-0732">Signal</keyword>
<feature type="domain" description="TNase-like" evidence="5">
    <location>
        <begin position="25"/>
        <end position="163"/>
    </location>
</feature>
<evidence type="ECO:0000256" key="3">
    <source>
        <dbReference type="ARBA" id="ARBA00022801"/>
    </source>
</evidence>
<evidence type="ECO:0000313" key="7">
    <source>
        <dbReference type="Proteomes" id="UP001595967"/>
    </source>
</evidence>
<dbReference type="PROSITE" id="PS50830">
    <property type="entry name" value="TNASE_3"/>
    <property type="match status" value="1"/>
</dbReference>
<dbReference type="PROSITE" id="PS51257">
    <property type="entry name" value="PROKAR_LIPOPROTEIN"/>
    <property type="match status" value="1"/>
</dbReference>
<reference evidence="7" key="1">
    <citation type="journal article" date="2019" name="Int. J. Syst. Evol. Microbiol.">
        <title>The Global Catalogue of Microorganisms (GCM) 10K type strain sequencing project: providing services to taxonomists for standard genome sequencing and annotation.</title>
        <authorList>
            <consortium name="The Broad Institute Genomics Platform"/>
            <consortium name="The Broad Institute Genome Sequencing Center for Infectious Disease"/>
            <person name="Wu L."/>
            <person name="Ma J."/>
        </authorList>
    </citation>
    <scope>NUCLEOTIDE SEQUENCE [LARGE SCALE GENOMIC DNA]</scope>
    <source>
        <strain evidence="7">JCM 11650</strain>
    </source>
</reference>
<dbReference type="InterPro" id="IPR002071">
    <property type="entry name" value="Thermonucl_AS"/>
</dbReference>
<evidence type="ECO:0000259" key="5">
    <source>
        <dbReference type="PROSITE" id="PS50830"/>
    </source>
</evidence>
<sequence length="179" mass="20095">MSDRRMRLGLAIWLLLAACAVQAAGTLHGKVVGVADGDTVTVLDARKKRHKIRLQGVDAPELRQAFGRKSKQSLSDLVFGQQVKVILQQRDRYGRWLGKVMVADPGCRAARCPLTLDAGHAQLTRGLAWWYRAYAKEQSAADAAAYRWAEQEARARRAGLWQTARPTPPWAWRRKHARS</sequence>
<evidence type="ECO:0000313" key="6">
    <source>
        <dbReference type="EMBL" id="MFC4622796.1"/>
    </source>
</evidence>
<dbReference type="Pfam" id="PF00565">
    <property type="entry name" value="SNase"/>
    <property type="match status" value="1"/>
</dbReference>
<proteinExistence type="predicted"/>
<dbReference type="InterPro" id="IPR016071">
    <property type="entry name" value="Staphylococal_nuclease_OB-fold"/>
</dbReference>
<dbReference type="SMART" id="SM00318">
    <property type="entry name" value="SNc"/>
    <property type="match status" value="1"/>
</dbReference>
<evidence type="ECO:0000256" key="4">
    <source>
        <dbReference type="SAM" id="SignalP"/>
    </source>
</evidence>
<evidence type="ECO:0000256" key="2">
    <source>
        <dbReference type="ARBA" id="ARBA00022759"/>
    </source>
</evidence>
<dbReference type="Gene3D" id="2.40.50.90">
    <property type="match status" value="1"/>
</dbReference>
<gene>
    <name evidence="6" type="ORF">ACFO3A_11290</name>
</gene>
<dbReference type="SUPFAM" id="SSF50199">
    <property type="entry name" value="Staphylococcal nuclease"/>
    <property type="match status" value="1"/>
</dbReference>
<keyword evidence="3" id="KW-0378">Hydrolase</keyword>
<dbReference type="PROSITE" id="PS01123">
    <property type="entry name" value="TNASE_1"/>
    <property type="match status" value="1"/>
</dbReference>
<evidence type="ECO:0000256" key="1">
    <source>
        <dbReference type="ARBA" id="ARBA00022722"/>
    </source>
</evidence>
<accession>A0ABV9GXC3</accession>
<dbReference type="InterPro" id="IPR035437">
    <property type="entry name" value="SNase_OB-fold_sf"/>
</dbReference>
<dbReference type="EMBL" id="JBHSEW010000009">
    <property type="protein sequence ID" value="MFC4622796.1"/>
    <property type="molecule type" value="Genomic_DNA"/>
</dbReference>
<protein>
    <submittedName>
        <fullName evidence="6">Thermonuclease family protein</fullName>
    </submittedName>
</protein>
<keyword evidence="2" id="KW-0255">Endonuclease</keyword>
<dbReference type="RefSeq" id="WP_377726394.1">
    <property type="nucleotide sequence ID" value="NZ_JBHSEW010000009.1"/>
</dbReference>
<feature type="chain" id="PRO_5045770599" evidence="4">
    <location>
        <begin position="24"/>
        <end position="179"/>
    </location>
</feature>
<dbReference type="PANTHER" id="PTHR12302">
    <property type="entry name" value="EBNA2 BINDING PROTEIN P100"/>
    <property type="match status" value="1"/>
</dbReference>
<organism evidence="6 7">
    <name type="scientific">Comamonas nitrativorans</name>
    <dbReference type="NCBI Taxonomy" id="108437"/>
    <lineage>
        <taxon>Bacteria</taxon>
        <taxon>Pseudomonadati</taxon>
        <taxon>Pseudomonadota</taxon>
        <taxon>Betaproteobacteria</taxon>
        <taxon>Burkholderiales</taxon>
        <taxon>Comamonadaceae</taxon>
        <taxon>Comamonas</taxon>
    </lineage>
</organism>
<comment type="caution">
    <text evidence="6">The sequence shown here is derived from an EMBL/GenBank/DDBJ whole genome shotgun (WGS) entry which is preliminary data.</text>
</comment>
<keyword evidence="1" id="KW-0540">Nuclease</keyword>
<name>A0ABV9GXC3_9BURK</name>
<keyword evidence="7" id="KW-1185">Reference proteome</keyword>
<dbReference type="PANTHER" id="PTHR12302:SF3">
    <property type="entry name" value="SERINE_THREONINE-PROTEIN KINASE 31"/>
    <property type="match status" value="1"/>
</dbReference>
<feature type="signal peptide" evidence="4">
    <location>
        <begin position="1"/>
        <end position="23"/>
    </location>
</feature>
<dbReference type="Proteomes" id="UP001595967">
    <property type="component" value="Unassembled WGS sequence"/>
</dbReference>